<proteinExistence type="predicted"/>
<feature type="compositionally biased region" description="Low complexity" evidence="1">
    <location>
        <begin position="32"/>
        <end position="47"/>
    </location>
</feature>
<dbReference type="AlphaFoldDB" id="A0A9X9QBD5"/>
<protein>
    <submittedName>
        <fullName evidence="2">Uncharacterized protein</fullName>
    </submittedName>
</protein>
<comment type="caution">
    <text evidence="2">The sequence shown here is derived from an EMBL/GenBank/DDBJ whole genome shotgun (WGS) entry which is preliminary data.</text>
</comment>
<gene>
    <name evidence="2" type="ORF">BN2614_LOCUS12</name>
</gene>
<evidence type="ECO:0000313" key="2">
    <source>
        <dbReference type="EMBL" id="VCX43213.1"/>
    </source>
</evidence>
<keyword evidence="3" id="KW-1185">Reference proteome</keyword>
<dbReference type="Proteomes" id="UP000269945">
    <property type="component" value="Unassembled WGS sequence"/>
</dbReference>
<name>A0A9X9QBD5_GULGU</name>
<accession>A0A9X9QBD5</accession>
<reference evidence="2 3" key="1">
    <citation type="submission" date="2018-10" db="EMBL/GenBank/DDBJ databases">
        <authorList>
            <person name="Ekblom R."/>
            <person name="Jareborg N."/>
        </authorList>
    </citation>
    <scope>NUCLEOTIDE SEQUENCE [LARGE SCALE GENOMIC DNA]</scope>
    <source>
        <tissue evidence="2">Muscle</tissue>
    </source>
</reference>
<evidence type="ECO:0000256" key="1">
    <source>
        <dbReference type="SAM" id="MobiDB-lite"/>
    </source>
</evidence>
<dbReference type="EMBL" id="CYRY02047263">
    <property type="protein sequence ID" value="VCX43213.1"/>
    <property type="molecule type" value="Genomic_DNA"/>
</dbReference>
<sequence length="47" mass="4820">MPALILYSSRRSELLQKLSSGAPPVAKPPPRSGMSSKGSPSSLASGH</sequence>
<evidence type="ECO:0000313" key="3">
    <source>
        <dbReference type="Proteomes" id="UP000269945"/>
    </source>
</evidence>
<feature type="region of interest" description="Disordered" evidence="1">
    <location>
        <begin position="16"/>
        <end position="47"/>
    </location>
</feature>
<organism evidence="2 3">
    <name type="scientific">Gulo gulo</name>
    <name type="common">Wolverine</name>
    <name type="synonym">Gluton</name>
    <dbReference type="NCBI Taxonomy" id="48420"/>
    <lineage>
        <taxon>Eukaryota</taxon>
        <taxon>Metazoa</taxon>
        <taxon>Chordata</taxon>
        <taxon>Craniata</taxon>
        <taxon>Vertebrata</taxon>
        <taxon>Euteleostomi</taxon>
        <taxon>Mammalia</taxon>
        <taxon>Eutheria</taxon>
        <taxon>Laurasiatheria</taxon>
        <taxon>Carnivora</taxon>
        <taxon>Caniformia</taxon>
        <taxon>Musteloidea</taxon>
        <taxon>Mustelidae</taxon>
        <taxon>Guloninae</taxon>
        <taxon>Gulo</taxon>
    </lineage>
</organism>